<feature type="domain" description="Phospholipid/glycerol acyltransferase" evidence="4">
    <location>
        <begin position="53"/>
        <end position="173"/>
    </location>
</feature>
<evidence type="ECO:0000259" key="4">
    <source>
        <dbReference type="SMART" id="SM00563"/>
    </source>
</evidence>
<dbReference type="PANTHER" id="PTHR10434:SF55">
    <property type="entry name" value="POSSIBLE ACYLTRANSFERASE"/>
    <property type="match status" value="1"/>
</dbReference>
<keyword evidence="3" id="KW-0472">Membrane</keyword>
<keyword evidence="1" id="KW-0808">Transferase</keyword>
<feature type="transmembrane region" description="Helical" evidence="3">
    <location>
        <begin position="57"/>
        <end position="76"/>
    </location>
</feature>
<proteinExistence type="predicted"/>
<evidence type="ECO:0000256" key="1">
    <source>
        <dbReference type="ARBA" id="ARBA00022679"/>
    </source>
</evidence>
<keyword evidence="3" id="KW-0812">Transmembrane</keyword>
<dbReference type="CDD" id="cd07989">
    <property type="entry name" value="LPLAT_AGPAT-like"/>
    <property type="match status" value="1"/>
</dbReference>
<dbReference type="GO" id="GO:0006654">
    <property type="term" value="P:phosphatidic acid biosynthetic process"/>
    <property type="evidence" value="ECO:0007669"/>
    <property type="project" value="TreeGrafter"/>
</dbReference>
<reference evidence="5" key="1">
    <citation type="submission" date="2020-05" db="EMBL/GenBank/DDBJ databases">
        <authorList>
            <person name="Chiriac C."/>
            <person name="Salcher M."/>
            <person name="Ghai R."/>
            <person name="Kavagutti S V."/>
        </authorList>
    </citation>
    <scope>NUCLEOTIDE SEQUENCE</scope>
</reference>
<dbReference type="AlphaFoldDB" id="A0A6J6CHS5"/>
<organism evidence="5">
    <name type="scientific">freshwater metagenome</name>
    <dbReference type="NCBI Taxonomy" id="449393"/>
    <lineage>
        <taxon>unclassified sequences</taxon>
        <taxon>metagenomes</taxon>
        <taxon>ecological metagenomes</taxon>
    </lineage>
</organism>
<feature type="transmembrane region" description="Helical" evidence="3">
    <location>
        <begin position="20"/>
        <end position="37"/>
    </location>
</feature>
<dbReference type="GO" id="GO:0003841">
    <property type="term" value="F:1-acylglycerol-3-phosphate O-acyltransferase activity"/>
    <property type="evidence" value="ECO:0007669"/>
    <property type="project" value="TreeGrafter"/>
</dbReference>
<dbReference type="PANTHER" id="PTHR10434">
    <property type="entry name" value="1-ACYL-SN-GLYCEROL-3-PHOSPHATE ACYLTRANSFERASE"/>
    <property type="match status" value="1"/>
</dbReference>
<gene>
    <name evidence="5" type="ORF">UFOPK1537_00322</name>
</gene>
<protein>
    <submittedName>
        <fullName evidence="5">Unannotated protein</fullName>
    </submittedName>
</protein>
<dbReference type="InterPro" id="IPR002123">
    <property type="entry name" value="Plipid/glycerol_acylTrfase"/>
</dbReference>
<evidence type="ECO:0000313" key="5">
    <source>
        <dbReference type="EMBL" id="CAB4551072.1"/>
    </source>
</evidence>
<dbReference type="Pfam" id="PF01553">
    <property type="entry name" value="Acyltransferase"/>
    <property type="match status" value="1"/>
</dbReference>
<dbReference type="SMART" id="SM00563">
    <property type="entry name" value="PlsC"/>
    <property type="match status" value="1"/>
</dbReference>
<keyword evidence="2" id="KW-0012">Acyltransferase</keyword>
<evidence type="ECO:0000256" key="2">
    <source>
        <dbReference type="ARBA" id="ARBA00023315"/>
    </source>
</evidence>
<accession>A0A6J6CHS5</accession>
<sequence length="266" mass="29550">MAKKQKLIPMPKVTSNENTLTIRIIAFFLAPILRLMFKVEVTGMDKLPKSGAYILTPNHATNVDGLAVAYFIYMILKRGPHFFAKEALFNIPLVGKVLLAGGQIPVFRKGGQRNDDSFKIANSYLKAGHTICIYPEGTLTREPNLWPMRGKTGAIRLALDSGVPVYPIAHWGSEQIMGRYSSKFRPGFWKKVQILVGDEIDLAKYRKANLSPEELLEATEKVMRSITALVEQLRGEKAPGTLWDPVAMGQTVTGNFMKAAKKADSK</sequence>
<evidence type="ECO:0000256" key="3">
    <source>
        <dbReference type="SAM" id="Phobius"/>
    </source>
</evidence>
<dbReference type="EMBL" id="CAEZSX010000032">
    <property type="protein sequence ID" value="CAB4551072.1"/>
    <property type="molecule type" value="Genomic_DNA"/>
</dbReference>
<dbReference type="SUPFAM" id="SSF69593">
    <property type="entry name" value="Glycerol-3-phosphate (1)-acyltransferase"/>
    <property type="match status" value="1"/>
</dbReference>
<name>A0A6J6CHS5_9ZZZZ</name>
<dbReference type="GO" id="GO:0005886">
    <property type="term" value="C:plasma membrane"/>
    <property type="evidence" value="ECO:0007669"/>
    <property type="project" value="TreeGrafter"/>
</dbReference>
<keyword evidence="3" id="KW-1133">Transmembrane helix</keyword>